<evidence type="ECO:0000256" key="3">
    <source>
        <dbReference type="ARBA" id="ARBA00012058"/>
    </source>
</evidence>
<dbReference type="PIRSF" id="PIRSF001400">
    <property type="entry name" value="Enolase"/>
    <property type="match status" value="1"/>
</dbReference>
<dbReference type="GO" id="GO:0009986">
    <property type="term" value="C:cell surface"/>
    <property type="evidence" value="ECO:0007669"/>
    <property type="project" value="UniProtKB-SubCell"/>
</dbReference>
<evidence type="ECO:0000256" key="7">
    <source>
        <dbReference type="ARBA" id="ARBA00023152"/>
    </source>
</evidence>
<keyword evidence="7 9" id="KW-0324">Glycolysis</keyword>
<dbReference type="Proteomes" id="UP000179102">
    <property type="component" value="Unassembled WGS sequence"/>
</dbReference>
<comment type="pathway">
    <text evidence="1 9">Carbohydrate degradation; glycolysis; pyruvate from D-glyceraldehyde 3-phosphate: step 4/5.</text>
</comment>
<feature type="binding site" evidence="9 12">
    <location>
        <position position="247"/>
    </location>
    <ligand>
        <name>Mg(2+)</name>
        <dbReference type="ChEBI" id="CHEBI:18420"/>
    </ligand>
</feature>
<dbReference type="Gene3D" id="3.20.20.120">
    <property type="entry name" value="Enolase-like C-terminal domain"/>
    <property type="match status" value="1"/>
</dbReference>
<dbReference type="GO" id="GO:0006096">
    <property type="term" value="P:glycolytic process"/>
    <property type="evidence" value="ECO:0007669"/>
    <property type="project" value="UniProtKB-UniRule"/>
</dbReference>
<evidence type="ECO:0000256" key="1">
    <source>
        <dbReference type="ARBA" id="ARBA00005031"/>
    </source>
</evidence>
<feature type="binding site" evidence="11">
    <location>
        <begin position="369"/>
        <end position="372"/>
    </location>
    <ligand>
        <name>substrate</name>
    </ligand>
</feature>
<dbReference type="GO" id="GO:0004634">
    <property type="term" value="F:phosphopyruvate hydratase activity"/>
    <property type="evidence" value="ECO:0007669"/>
    <property type="project" value="UniProtKB-UniRule"/>
</dbReference>
<dbReference type="InterPro" id="IPR029017">
    <property type="entry name" value="Enolase-like_N"/>
</dbReference>
<feature type="binding site" evidence="9">
    <location>
        <position position="168"/>
    </location>
    <ligand>
        <name>(2R)-2-phosphoglycerate</name>
        <dbReference type="ChEBI" id="CHEBI:58289"/>
    </ligand>
</feature>
<feature type="binding site" evidence="11">
    <location>
        <position position="169"/>
    </location>
    <ligand>
        <name>substrate</name>
    </ligand>
</feature>
<keyword evidence="5 9" id="KW-0964">Secreted</keyword>
<dbReference type="Pfam" id="PF00113">
    <property type="entry name" value="Enolase_C"/>
    <property type="match status" value="1"/>
</dbReference>
<proteinExistence type="inferred from homology"/>
<comment type="catalytic activity">
    <reaction evidence="9">
        <text>(2R)-2-phosphoglycerate = phosphoenolpyruvate + H2O</text>
        <dbReference type="Rhea" id="RHEA:10164"/>
        <dbReference type="ChEBI" id="CHEBI:15377"/>
        <dbReference type="ChEBI" id="CHEBI:58289"/>
        <dbReference type="ChEBI" id="CHEBI:58702"/>
        <dbReference type="EC" id="4.2.1.11"/>
    </reaction>
</comment>
<dbReference type="STRING" id="1797711.A2870_00450"/>
<dbReference type="PRINTS" id="PR00148">
    <property type="entry name" value="ENOLASE"/>
</dbReference>
<feature type="domain" description="Enolase N-terminal" evidence="14">
    <location>
        <begin position="4"/>
        <end position="134"/>
    </location>
</feature>
<dbReference type="EMBL" id="MFAZ01000005">
    <property type="protein sequence ID" value="OGD88045.1"/>
    <property type="molecule type" value="Genomic_DNA"/>
</dbReference>
<dbReference type="EC" id="4.2.1.11" evidence="3 9"/>
<organism evidence="15 16">
    <name type="scientific">Candidatus Curtissbacteria bacterium RIFCSPHIGHO2_01_FULL_41_11</name>
    <dbReference type="NCBI Taxonomy" id="1797711"/>
    <lineage>
        <taxon>Bacteria</taxon>
        <taxon>Candidatus Curtissiibacteriota</taxon>
    </lineage>
</organism>
<feature type="active site" description="Proton acceptor" evidence="9 10">
    <location>
        <position position="342"/>
    </location>
</feature>
<evidence type="ECO:0000256" key="9">
    <source>
        <dbReference type="HAMAP-Rule" id="MF_00318"/>
    </source>
</evidence>
<dbReference type="AlphaFoldDB" id="A0A1F5G888"/>
<feature type="domain" description="Enolase C-terminal TIM barrel" evidence="13">
    <location>
        <begin position="144"/>
        <end position="417"/>
    </location>
</feature>
<keyword evidence="8 9" id="KW-0456">Lyase</keyword>
<evidence type="ECO:0000259" key="13">
    <source>
        <dbReference type="SMART" id="SM01192"/>
    </source>
</evidence>
<feature type="binding site" evidence="9">
    <location>
        <position position="372"/>
    </location>
    <ligand>
        <name>(2R)-2-phosphoglycerate</name>
        <dbReference type="ChEBI" id="CHEBI:58289"/>
    </ligand>
</feature>
<feature type="binding site" evidence="9">
    <location>
        <position position="393"/>
    </location>
    <ligand>
        <name>(2R)-2-phosphoglycerate</name>
        <dbReference type="ChEBI" id="CHEBI:58289"/>
    </ligand>
</feature>
<accession>A0A1F5G888</accession>
<dbReference type="NCBIfam" id="TIGR01060">
    <property type="entry name" value="eno"/>
    <property type="match status" value="1"/>
</dbReference>
<dbReference type="PROSITE" id="PS00164">
    <property type="entry name" value="ENOLASE"/>
    <property type="match status" value="1"/>
</dbReference>
<evidence type="ECO:0000256" key="6">
    <source>
        <dbReference type="ARBA" id="ARBA00022842"/>
    </source>
</evidence>
<dbReference type="SMART" id="SM01193">
    <property type="entry name" value="Enolase_N"/>
    <property type="match status" value="1"/>
</dbReference>
<dbReference type="PANTHER" id="PTHR11902:SF1">
    <property type="entry name" value="ENOLASE"/>
    <property type="match status" value="1"/>
</dbReference>
<protein>
    <recommendedName>
        <fullName evidence="4 9">Enolase</fullName>
        <ecNumber evidence="3 9">4.2.1.11</ecNumber>
    </recommendedName>
    <alternativeName>
        <fullName evidence="9">2-phospho-D-glycerate hydro-lyase</fullName>
    </alternativeName>
    <alternativeName>
        <fullName evidence="9">2-phosphoglycerate dehydratase</fullName>
    </alternativeName>
</protein>
<keyword evidence="9" id="KW-0963">Cytoplasm</keyword>
<comment type="caution">
    <text evidence="15">The sequence shown here is derived from an EMBL/GenBank/DDBJ whole genome shotgun (WGS) entry which is preliminary data.</text>
</comment>
<feature type="binding site" evidence="11">
    <location>
        <position position="317"/>
    </location>
    <ligand>
        <name>substrate</name>
    </ligand>
</feature>
<evidence type="ECO:0000256" key="4">
    <source>
        <dbReference type="ARBA" id="ARBA00017068"/>
    </source>
</evidence>
<dbReference type="InterPro" id="IPR036849">
    <property type="entry name" value="Enolase-like_C_sf"/>
</dbReference>
<evidence type="ECO:0000256" key="11">
    <source>
        <dbReference type="PIRSR" id="PIRSR001400-2"/>
    </source>
</evidence>
<evidence type="ECO:0000313" key="15">
    <source>
        <dbReference type="EMBL" id="OGD88045.1"/>
    </source>
</evidence>
<reference evidence="15 16" key="1">
    <citation type="journal article" date="2016" name="Nat. Commun.">
        <title>Thousands of microbial genomes shed light on interconnected biogeochemical processes in an aquifer system.</title>
        <authorList>
            <person name="Anantharaman K."/>
            <person name="Brown C.T."/>
            <person name="Hug L.A."/>
            <person name="Sharon I."/>
            <person name="Castelle C.J."/>
            <person name="Probst A.J."/>
            <person name="Thomas B.C."/>
            <person name="Singh A."/>
            <person name="Wilkins M.J."/>
            <person name="Karaoz U."/>
            <person name="Brodie E.L."/>
            <person name="Williams K.H."/>
            <person name="Hubbard S.S."/>
            <person name="Banfield J.F."/>
        </authorList>
    </citation>
    <scope>NUCLEOTIDE SEQUENCE [LARGE SCALE GENOMIC DNA]</scope>
</reference>
<dbReference type="InterPro" id="IPR020811">
    <property type="entry name" value="Enolase_N"/>
</dbReference>
<evidence type="ECO:0000256" key="5">
    <source>
        <dbReference type="ARBA" id="ARBA00022525"/>
    </source>
</evidence>
<keyword evidence="15" id="KW-0670">Pyruvate</keyword>
<feature type="binding site" evidence="9 12">
    <location>
        <position position="317"/>
    </location>
    <ligand>
        <name>Mg(2+)</name>
        <dbReference type="ChEBI" id="CHEBI:18420"/>
    </ligand>
</feature>
<dbReference type="UniPathway" id="UPA00109">
    <property type="reaction ID" value="UER00187"/>
</dbReference>
<dbReference type="SFLD" id="SFLDF00002">
    <property type="entry name" value="enolase"/>
    <property type="match status" value="1"/>
</dbReference>
<dbReference type="InterPro" id="IPR020809">
    <property type="entry name" value="Enolase_CS"/>
</dbReference>
<feature type="binding site" evidence="9">
    <location>
        <position position="371"/>
    </location>
    <ligand>
        <name>(2R)-2-phosphoglycerate</name>
        <dbReference type="ChEBI" id="CHEBI:58289"/>
    </ligand>
</feature>
<comment type="subcellular location">
    <subcellularLocation>
        <location evidence="9">Cytoplasm</location>
    </subcellularLocation>
    <subcellularLocation>
        <location evidence="9">Secreted</location>
    </subcellularLocation>
    <subcellularLocation>
        <location evidence="9">Cell surface</location>
    </subcellularLocation>
    <text evidence="9">Fractions of enolase are present in both the cytoplasm and on the cell surface.</text>
</comment>
<feature type="binding site" evidence="11">
    <location>
        <position position="290"/>
    </location>
    <ligand>
        <name>substrate</name>
    </ligand>
</feature>
<feature type="binding site" evidence="11">
    <location>
        <position position="160"/>
    </location>
    <ligand>
        <name>substrate</name>
    </ligand>
</feature>
<evidence type="ECO:0000256" key="10">
    <source>
        <dbReference type="PIRSR" id="PIRSR001400-1"/>
    </source>
</evidence>
<comment type="function">
    <text evidence="9">Catalyzes the reversible conversion of 2-phosphoglycerate (2-PG) into phosphoenolpyruvate (PEP). It is essential for the degradation of carbohydrates via glycolysis.</text>
</comment>
<feature type="binding site" evidence="11">
    <location>
        <position position="393"/>
    </location>
    <ligand>
        <name>substrate</name>
    </ligand>
</feature>
<dbReference type="GO" id="GO:0000287">
    <property type="term" value="F:magnesium ion binding"/>
    <property type="evidence" value="ECO:0007669"/>
    <property type="project" value="UniProtKB-UniRule"/>
</dbReference>
<dbReference type="CDD" id="cd03313">
    <property type="entry name" value="enolase"/>
    <property type="match status" value="1"/>
</dbReference>
<comment type="similarity">
    <text evidence="2 9">Belongs to the enolase family.</text>
</comment>
<dbReference type="GO" id="GO:0000015">
    <property type="term" value="C:phosphopyruvate hydratase complex"/>
    <property type="evidence" value="ECO:0007669"/>
    <property type="project" value="InterPro"/>
</dbReference>
<keyword evidence="6 9" id="KW-0460">Magnesium</keyword>
<comment type="cofactor">
    <cofactor evidence="9">
        <name>Mg(2+)</name>
        <dbReference type="ChEBI" id="CHEBI:18420"/>
    </cofactor>
    <text evidence="9">Binds a second Mg(2+) ion via substrate during catalysis.</text>
</comment>
<dbReference type="InterPro" id="IPR000941">
    <property type="entry name" value="Enolase"/>
</dbReference>
<dbReference type="SMART" id="SM01192">
    <property type="entry name" value="Enolase_C"/>
    <property type="match status" value="1"/>
</dbReference>
<dbReference type="SFLD" id="SFLDG00178">
    <property type="entry name" value="enolase"/>
    <property type="match status" value="1"/>
</dbReference>
<name>A0A1F5G888_9BACT</name>
<evidence type="ECO:0000313" key="16">
    <source>
        <dbReference type="Proteomes" id="UP000179102"/>
    </source>
</evidence>
<comment type="cofactor">
    <cofactor evidence="12">
        <name>Mg(2+)</name>
        <dbReference type="ChEBI" id="CHEBI:18420"/>
    </cofactor>
    <text evidence="12">Mg(2+) is required for catalysis and for stabilizing the dimer.</text>
</comment>
<evidence type="ECO:0000256" key="2">
    <source>
        <dbReference type="ARBA" id="ARBA00009604"/>
    </source>
</evidence>
<feature type="active site" description="Proton donor" evidence="9 10">
    <location>
        <position position="210"/>
    </location>
</feature>
<sequence length="417" mass="45580">MAKIKKIIAREILNSRGHPTVEAIIELTDASYGIFSSPSGASVGKNEAVELRDKDTSRFMGLGVLKNLEKIVAVIAPKLIGLDAKDQVKIDHTLIELDGTNNKSNLGTNTTLALSGATVKAQAASEKKPLYLYIAGLVGKPDRAFSIPTPMFNILNGGKHGSQNLDFQEFMVVPPMANVYSKNLKIGVECYYSLKETLKTHNASILVGDEGGYAPNLYSNMDALKIMEEAVNKAGYRLGLDAFFSLDVAASAILQGGAYRIKDKPVPLTSTDFLDFYLTLNEQYHLLSLEDPLEEGDWNGWKTLTSKLGPETLIVGDDLISTNPNRLQKAIDEKACNATVIKPNQIGTITETLNVVKIARENKFKIIVSHRSGETNDDFIADFAVGVEADYVKFGAPARGERVAKYNRLLEIEHELS</sequence>
<feature type="binding site" evidence="9">
    <location>
        <position position="342"/>
    </location>
    <ligand>
        <name>(2R)-2-phosphoglycerate</name>
        <dbReference type="ChEBI" id="CHEBI:58289"/>
    </ligand>
</feature>
<dbReference type="SFLD" id="SFLDS00001">
    <property type="entry name" value="Enolase"/>
    <property type="match status" value="1"/>
</dbReference>
<evidence type="ECO:0000259" key="14">
    <source>
        <dbReference type="SMART" id="SM01193"/>
    </source>
</evidence>
<dbReference type="HAMAP" id="MF_00318">
    <property type="entry name" value="Enolase"/>
    <property type="match status" value="1"/>
</dbReference>
<feature type="binding site" evidence="9 12">
    <location>
        <position position="290"/>
    </location>
    <ligand>
        <name>Mg(2+)</name>
        <dbReference type="ChEBI" id="CHEBI:18420"/>
    </ligand>
</feature>
<dbReference type="SUPFAM" id="SSF54826">
    <property type="entry name" value="Enolase N-terminal domain-like"/>
    <property type="match status" value="1"/>
</dbReference>
<dbReference type="PANTHER" id="PTHR11902">
    <property type="entry name" value="ENOLASE"/>
    <property type="match status" value="1"/>
</dbReference>
<dbReference type="GO" id="GO:0005576">
    <property type="term" value="C:extracellular region"/>
    <property type="evidence" value="ECO:0007669"/>
    <property type="project" value="UniProtKB-SubCell"/>
</dbReference>
<dbReference type="Pfam" id="PF03952">
    <property type="entry name" value="Enolase_N"/>
    <property type="match status" value="1"/>
</dbReference>
<dbReference type="SUPFAM" id="SSF51604">
    <property type="entry name" value="Enolase C-terminal domain-like"/>
    <property type="match status" value="1"/>
</dbReference>
<dbReference type="InterPro" id="IPR020810">
    <property type="entry name" value="Enolase_C"/>
</dbReference>
<keyword evidence="9 12" id="KW-0479">Metal-binding</keyword>
<dbReference type="Gene3D" id="3.30.390.10">
    <property type="entry name" value="Enolase-like, N-terminal domain"/>
    <property type="match status" value="1"/>
</dbReference>
<evidence type="ECO:0000256" key="12">
    <source>
        <dbReference type="PIRSR" id="PIRSR001400-3"/>
    </source>
</evidence>
<evidence type="ECO:0000256" key="8">
    <source>
        <dbReference type="ARBA" id="ARBA00023239"/>
    </source>
</evidence>
<gene>
    <name evidence="9" type="primary">eno</name>
    <name evidence="15" type="ORF">A2870_00450</name>
</gene>